<organism evidence="1 2">
    <name type="scientific">Colletotrichum shisoi</name>
    <dbReference type="NCBI Taxonomy" id="2078593"/>
    <lineage>
        <taxon>Eukaryota</taxon>
        <taxon>Fungi</taxon>
        <taxon>Dikarya</taxon>
        <taxon>Ascomycota</taxon>
        <taxon>Pezizomycotina</taxon>
        <taxon>Sordariomycetes</taxon>
        <taxon>Hypocreomycetidae</taxon>
        <taxon>Glomerellales</taxon>
        <taxon>Glomerellaceae</taxon>
        <taxon>Colletotrichum</taxon>
        <taxon>Colletotrichum destructivum species complex</taxon>
    </lineage>
</organism>
<protein>
    <submittedName>
        <fullName evidence="1">Uncharacterized protein</fullName>
    </submittedName>
</protein>
<proteinExistence type="predicted"/>
<sequence length="133" mass="14759">MSAVQPDSNASDPWQFRKNDVTQSLKSPRDLDVDDVRLASAAYATFPEIAQVLRTSQKNVQLKIFYASLTAYCVIIRNHTSRIGQASVGSDNELIKRTLCLLDSTIVLDPSTAEASTGARIRTLIRHWGDVYC</sequence>
<evidence type="ECO:0000313" key="1">
    <source>
        <dbReference type="EMBL" id="TQN65316.1"/>
    </source>
</evidence>
<dbReference type="Proteomes" id="UP000326340">
    <property type="component" value="Unassembled WGS sequence"/>
</dbReference>
<dbReference type="EMBL" id="PUHP01001695">
    <property type="protein sequence ID" value="TQN65316.1"/>
    <property type="molecule type" value="Genomic_DNA"/>
</dbReference>
<reference evidence="1 2" key="1">
    <citation type="journal article" date="2019" name="Sci. Rep.">
        <title>Colletotrichum shisoi sp. nov., an anthracnose pathogen of Perilla frutescens in Japan: molecular phylogenetic, morphological and genomic evidence.</title>
        <authorList>
            <person name="Gan P."/>
            <person name="Tsushima A."/>
            <person name="Hiroyama R."/>
            <person name="Narusaka M."/>
            <person name="Takano Y."/>
            <person name="Narusaka Y."/>
            <person name="Kawaradani M."/>
            <person name="Damm U."/>
            <person name="Shirasu K."/>
        </authorList>
    </citation>
    <scope>NUCLEOTIDE SEQUENCE [LARGE SCALE GENOMIC DNA]</scope>
    <source>
        <strain evidence="1 2">PG-2018a</strain>
    </source>
</reference>
<keyword evidence="2" id="KW-1185">Reference proteome</keyword>
<name>A0A5Q4BEU6_9PEZI</name>
<evidence type="ECO:0000313" key="2">
    <source>
        <dbReference type="Proteomes" id="UP000326340"/>
    </source>
</evidence>
<dbReference type="AlphaFoldDB" id="A0A5Q4BEU6"/>
<gene>
    <name evidence="1" type="ORF">CSHISOI_10122</name>
</gene>
<accession>A0A5Q4BEU6</accession>
<comment type="caution">
    <text evidence="1">The sequence shown here is derived from an EMBL/GenBank/DDBJ whole genome shotgun (WGS) entry which is preliminary data.</text>
</comment>